<gene>
    <name evidence="1" type="ORF">BV22DRAFT_724178</name>
</gene>
<reference evidence="1" key="1">
    <citation type="journal article" date="2021" name="New Phytol.">
        <title>Evolutionary innovations through gain and loss of genes in the ectomycorrhizal Boletales.</title>
        <authorList>
            <person name="Wu G."/>
            <person name="Miyauchi S."/>
            <person name="Morin E."/>
            <person name="Kuo A."/>
            <person name="Drula E."/>
            <person name="Varga T."/>
            <person name="Kohler A."/>
            <person name="Feng B."/>
            <person name="Cao Y."/>
            <person name="Lipzen A."/>
            <person name="Daum C."/>
            <person name="Hundley H."/>
            <person name="Pangilinan J."/>
            <person name="Johnson J."/>
            <person name="Barry K."/>
            <person name="LaButti K."/>
            <person name="Ng V."/>
            <person name="Ahrendt S."/>
            <person name="Min B."/>
            <person name="Choi I.G."/>
            <person name="Park H."/>
            <person name="Plett J.M."/>
            <person name="Magnuson J."/>
            <person name="Spatafora J.W."/>
            <person name="Nagy L.G."/>
            <person name="Henrissat B."/>
            <person name="Grigoriev I.V."/>
            <person name="Yang Z.L."/>
            <person name="Xu J."/>
            <person name="Martin F.M."/>
        </authorList>
    </citation>
    <scope>NUCLEOTIDE SEQUENCE</scope>
    <source>
        <strain evidence="1">KUC20120723A-06</strain>
    </source>
</reference>
<accession>A0ACB8B753</accession>
<comment type="caution">
    <text evidence="1">The sequence shown here is derived from an EMBL/GenBank/DDBJ whole genome shotgun (WGS) entry which is preliminary data.</text>
</comment>
<dbReference type="Proteomes" id="UP000790709">
    <property type="component" value="Unassembled WGS sequence"/>
</dbReference>
<sequence>MSTTLASAPSSCCWSGVKHSGAPAGRVEELGGLTTYISEPPTPQPASAPKKVILFLADVYGPLFINNQLLQDYFAAAGFIVVGPDYFFGNGVPNHPPGFDRQIWVTAARQPAIDAFPAWFAAVKTRYGADAKYTAVGYCFGASFVMDLAASGEIEAGALAHPAFLDESHFEKLTKPLLLSCAEDDFTFPLKSRRRAEDIMVDKHARYYFQVFSSVKHGFAVRGDPDIPHERWAKEESARGIKEWFTWFSSGAPA</sequence>
<evidence type="ECO:0000313" key="1">
    <source>
        <dbReference type="EMBL" id="KAH7921536.1"/>
    </source>
</evidence>
<proteinExistence type="predicted"/>
<evidence type="ECO:0000313" key="2">
    <source>
        <dbReference type="Proteomes" id="UP000790709"/>
    </source>
</evidence>
<organism evidence="1 2">
    <name type="scientific">Leucogyrophana mollusca</name>
    <dbReference type="NCBI Taxonomy" id="85980"/>
    <lineage>
        <taxon>Eukaryota</taxon>
        <taxon>Fungi</taxon>
        <taxon>Dikarya</taxon>
        <taxon>Basidiomycota</taxon>
        <taxon>Agaricomycotina</taxon>
        <taxon>Agaricomycetes</taxon>
        <taxon>Agaricomycetidae</taxon>
        <taxon>Boletales</taxon>
        <taxon>Boletales incertae sedis</taxon>
        <taxon>Leucogyrophana</taxon>
    </lineage>
</organism>
<name>A0ACB8B753_9AGAM</name>
<protein>
    <submittedName>
        <fullName evidence="1">Alpha/beta-hydrolase</fullName>
    </submittedName>
</protein>
<keyword evidence="2" id="KW-1185">Reference proteome</keyword>
<dbReference type="EMBL" id="MU266522">
    <property type="protein sequence ID" value="KAH7921536.1"/>
    <property type="molecule type" value="Genomic_DNA"/>
</dbReference>